<evidence type="ECO:0000256" key="3">
    <source>
        <dbReference type="ARBA" id="ARBA00022617"/>
    </source>
</evidence>
<proteinExistence type="inferred from homology"/>
<dbReference type="PRINTS" id="PR00385">
    <property type="entry name" value="P450"/>
</dbReference>
<dbReference type="SUPFAM" id="SSF48264">
    <property type="entry name" value="Cytochrome P450"/>
    <property type="match status" value="1"/>
</dbReference>
<dbReference type="PRINTS" id="PR00463">
    <property type="entry name" value="EP450I"/>
</dbReference>
<comment type="similarity">
    <text evidence="2">Belongs to the cytochrome P450 family.</text>
</comment>
<protein>
    <submittedName>
        <fullName evidence="7">Cytochrome P450</fullName>
    </submittedName>
</protein>
<dbReference type="PANTHER" id="PTHR24305:SF210">
    <property type="entry name" value="CYTOCHROME P450 MONOOXYGENASE ASQL-RELATED"/>
    <property type="match status" value="1"/>
</dbReference>
<reference evidence="8" key="1">
    <citation type="journal article" date="2023" name="bioRxiv">
        <title>Complete genome of the Medicago anthracnose fungus, Colletotrichum destructivum, reveals a mini-chromosome-like region within a core chromosome.</title>
        <authorList>
            <person name="Lapalu N."/>
            <person name="Simon A."/>
            <person name="Lu A."/>
            <person name="Plaumann P.-L."/>
            <person name="Amselem J."/>
            <person name="Pigne S."/>
            <person name="Auger A."/>
            <person name="Koch C."/>
            <person name="Dallery J.-F."/>
            <person name="O'Connell R.J."/>
        </authorList>
    </citation>
    <scope>NUCLEOTIDE SEQUENCE [LARGE SCALE GENOMIC DNA]</scope>
    <source>
        <strain evidence="8">CBS 520.97</strain>
    </source>
</reference>
<gene>
    <name evidence="7" type="ORF">CDEST_12943</name>
</gene>
<dbReference type="InterPro" id="IPR036396">
    <property type="entry name" value="Cyt_P450_sf"/>
</dbReference>
<keyword evidence="4 6" id="KW-0479">Metal-binding</keyword>
<dbReference type="GeneID" id="87949443"/>
<dbReference type="CDD" id="cd11058">
    <property type="entry name" value="CYP60B-like"/>
    <property type="match status" value="1"/>
</dbReference>
<feature type="binding site" description="axial binding residue" evidence="6">
    <location>
        <position position="457"/>
    </location>
    <ligand>
        <name>heme</name>
        <dbReference type="ChEBI" id="CHEBI:30413"/>
    </ligand>
    <ligandPart>
        <name>Fe</name>
        <dbReference type="ChEBI" id="CHEBI:18248"/>
    </ligandPart>
</feature>
<dbReference type="InterPro" id="IPR050121">
    <property type="entry name" value="Cytochrome_P450_monoxygenase"/>
</dbReference>
<dbReference type="GO" id="GO:0005506">
    <property type="term" value="F:iron ion binding"/>
    <property type="evidence" value="ECO:0007669"/>
    <property type="project" value="InterPro"/>
</dbReference>
<keyword evidence="8" id="KW-1185">Reference proteome</keyword>
<dbReference type="KEGG" id="cdet:87949443"/>
<dbReference type="Gene3D" id="1.10.630.10">
    <property type="entry name" value="Cytochrome P450"/>
    <property type="match status" value="1"/>
</dbReference>
<keyword evidence="5 6" id="KW-0408">Iron</keyword>
<dbReference type="GO" id="GO:0004497">
    <property type="term" value="F:monooxygenase activity"/>
    <property type="evidence" value="ECO:0007669"/>
    <property type="project" value="InterPro"/>
</dbReference>
<evidence type="ECO:0000256" key="5">
    <source>
        <dbReference type="ARBA" id="ARBA00023004"/>
    </source>
</evidence>
<evidence type="ECO:0000256" key="2">
    <source>
        <dbReference type="ARBA" id="ARBA00010617"/>
    </source>
</evidence>
<evidence type="ECO:0000313" key="7">
    <source>
        <dbReference type="EMBL" id="WQF87929.1"/>
    </source>
</evidence>
<organism evidence="7 8">
    <name type="scientific">Colletotrichum destructivum</name>
    <dbReference type="NCBI Taxonomy" id="34406"/>
    <lineage>
        <taxon>Eukaryota</taxon>
        <taxon>Fungi</taxon>
        <taxon>Dikarya</taxon>
        <taxon>Ascomycota</taxon>
        <taxon>Pezizomycotina</taxon>
        <taxon>Sordariomycetes</taxon>
        <taxon>Hypocreomycetidae</taxon>
        <taxon>Glomerellales</taxon>
        <taxon>Glomerellaceae</taxon>
        <taxon>Colletotrichum</taxon>
        <taxon>Colletotrichum destructivum species complex</taxon>
    </lineage>
</organism>
<name>A0AAX4IXA3_9PEZI</name>
<dbReference type="GO" id="GO:0016705">
    <property type="term" value="F:oxidoreductase activity, acting on paired donors, with incorporation or reduction of molecular oxygen"/>
    <property type="evidence" value="ECO:0007669"/>
    <property type="project" value="InterPro"/>
</dbReference>
<evidence type="ECO:0000313" key="8">
    <source>
        <dbReference type="Proteomes" id="UP001322277"/>
    </source>
</evidence>
<accession>A0AAX4IXA3</accession>
<dbReference type="Pfam" id="PF00067">
    <property type="entry name" value="p450"/>
    <property type="match status" value="1"/>
</dbReference>
<keyword evidence="3 6" id="KW-0349">Heme</keyword>
<dbReference type="InterPro" id="IPR001128">
    <property type="entry name" value="Cyt_P450"/>
</dbReference>
<evidence type="ECO:0000256" key="4">
    <source>
        <dbReference type="ARBA" id="ARBA00022723"/>
    </source>
</evidence>
<sequence length="461" mass="52479">MASEVMFSGLPTSPLITSKAIFTCLMLLFTHRLWIITYRIYFHPLRHYPGPKVAAATKLYRLYFTTRGEGASLPKRLHDRYGAIVRIGPDELSFIDSKAWKDIHGFHVGDRDSFTKDLVMYGPDIRPNVRGLIRADDAGHSRQRRIFTHAFSDRALRGQQSLIKGYVDTLMTKLHAIAKRQRKDSRNADSILDVTRLYTFTSFDIMADLTFGESLGMLSGESYVPWVSLIEESLRYSGYTLILRAYPLLGYLLAPLIPKSIKAMREEHIDFAIKRVDKRLQNGSDRGDIWSLVERNAEQDNISREEMYSSSYEFLIAGSETTASLLCGLTYFLCKNEDKMNRVLGEIRALGIDDLTMSKLQGLKFLQACIEETMRLYPPVAGALGRVKQREGTNVCGKWVPEGTSVGIPHMAAYHSATNFSDPMEFVPERWLPDAPDRFRNDNKEVFQPFLYGPRNCLGKK</sequence>
<dbReference type="GO" id="GO:0020037">
    <property type="term" value="F:heme binding"/>
    <property type="evidence" value="ECO:0007669"/>
    <property type="project" value="InterPro"/>
</dbReference>
<comment type="cofactor">
    <cofactor evidence="1 6">
        <name>heme</name>
        <dbReference type="ChEBI" id="CHEBI:30413"/>
    </cofactor>
</comment>
<dbReference type="PANTHER" id="PTHR24305">
    <property type="entry name" value="CYTOCHROME P450"/>
    <property type="match status" value="1"/>
</dbReference>
<dbReference type="EMBL" id="CP137312">
    <property type="protein sequence ID" value="WQF87929.1"/>
    <property type="molecule type" value="Genomic_DNA"/>
</dbReference>
<evidence type="ECO:0000256" key="1">
    <source>
        <dbReference type="ARBA" id="ARBA00001971"/>
    </source>
</evidence>
<dbReference type="AlphaFoldDB" id="A0AAX4IXA3"/>
<dbReference type="InterPro" id="IPR002401">
    <property type="entry name" value="Cyt_P450_E_grp-I"/>
</dbReference>
<dbReference type="RefSeq" id="XP_062785150.1">
    <property type="nucleotide sequence ID" value="XM_062929099.1"/>
</dbReference>
<evidence type="ECO:0000256" key="6">
    <source>
        <dbReference type="PIRSR" id="PIRSR602401-1"/>
    </source>
</evidence>
<dbReference type="Proteomes" id="UP001322277">
    <property type="component" value="Chromosome 8"/>
</dbReference>